<feature type="domain" description="Major facilitator superfamily (MFS) profile" evidence="8">
    <location>
        <begin position="19"/>
        <end position="436"/>
    </location>
</feature>
<dbReference type="Pfam" id="PF07690">
    <property type="entry name" value="MFS_1"/>
    <property type="match status" value="1"/>
</dbReference>
<organism evidence="9 10">
    <name type="scientific">Streptomyces endophyticus</name>
    <dbReference type="NCBI Taxonomy" id="714166"/>
    <lineage>
        <taxon>Bacteria</taxon>
        <taxon>Bacillati</taxon>
        <taxon>Actinomycetota</taxon>
        <taxon>Actinomycetes</taxon>
        <taxon>Kitasatosporales</taxon>
        <taxon>Streptomycetaceae</taxon>
        <taxon>Streptomyces</taxon>
    </lineage>
</organism>
<dbReference type="SUPFAM" id="SSF103473">
    <property type="entry name" value="MFS general substrate transporter"/>
    <property type="match status" value="1"/>
</dbReference>
<gene>
    <name evidence="9" type="ORF">OKJ99_03155</name>
</gene>
<dbReference type="EMBL" id="JAOZYC010000010">
    <property type="protein sequence ID" value="MEB8336518.1"/>
    <property type="molecule type" value="Genomic_DNA"/>
</dbReference>
<feature type="transmembrane region" description="Helical" evidence="7">
    <location>
        <begin position="282"/>
        <end position="303"/>
    </location>
</feature>
<feature type="transmembrane region" description="Helical" evidence="7">
    <location>
        <begin position="410"/>
        <end position="429"/>
    </location>
</feature>
<evidence type="ECO:0000259" key="8">
    <source>
        <dbReference type="PROSITE" id="PS50850"/>
    </source>
</evidence>
<comment type="caution">
    <text evidence="9">The sequence shown here is derived from an EMBL/GenBank/DDBJ whole genome shotgun (WGS) entry which is preliminary data.</text>
</comment>
<evidence type="ECO:0000256" key="2">
    <source>
        <dbReference type="ARBA" id="ARBA00022448"/>
    </source>
</evidence>
<dbReference type="RefSeq" id="WP_326014150.1">
    <property type="nucleotide sequence ID" value="NZ_JAOZYC010000010.1"/>
</dbReference>
<dbReference type="CDD" id="cd17369">
    <property type="entry name" value="MFS_ShiA_like"/>
    <property type="match status" value="1"/>
</dbReference>
<keyword evidence="3" id="KW-1003">Cell membrane</keyword>
<feature type="transmembrane region" description="Helical" evidence="7">
    <location>
        <begin position="159"/>
        <end position="181"/>
    </location>
</feature>
<dbReference type="Pfam" id="PF00083">
    <property type="entry name" value="Sugar_tr"/>
    <property type="match status" value="1"/>
</dbReference>
<dbReference type="Gene3D" id="1.20.1250.20">
    <property type="entry name" value="MFS general substrate transporter like domains"/>
    <property type="match status" value="2"/>
</dbReference>
<sequence>MASTLDEERATASRAPKGVRSAVIAGSAMEWFDFYLYASMAALVFGKVFFPAGEPALATMAALGTFAVGFFARPVGGIMFGMMGDRLGRKKVLSLTFTLMGASSACIGLLPSYASIGVMAPVLLVLLRLLQGLGAGAEFGGAIAVAYEHADAKSRGRQGSWPALGVNIGLLASSLTVAGLTSMNDDFLYSVGWRIPFVLSFLLVGIGLWVRRNLPETPAFQEMTHQESARPARRKNPLIQLFRTDWRGLAVVMAITIGYNGVSYTFKTFSLSYLTDFQGVSASVGALGISIASCCSLITVPLAGRLSDAIGSKKVVVISAVATAALAFPFFWLLDTRNNWLIWLGLTLATGITVPALLSAQGAFLARQFPPAVRGTGLGTGREVGGAFSGGLAPLAAFAIVQASPSHATWGVSLLFLAGAVFIGVGAVCDQSRRYSSDLN</sequence>
<dbReference type="InterPro" id="IPR036259">
    <property type="entry name" value="MFS_trans_sf"/>
</dbReference>
<evidence type="ECO:0000256" key="5">
    <source>
        <dbReference type="ARBA" id="ARBA00022989"/>
    </source>
</evidence>
<dbReference type="PANTHER" id="PTHR43045:SF1">
    <property type="entry name" value="SHIKIMATE TRANSPORTER"/>
    <property type="match status" value="1"/>
</dbReference>
<evidence type="ECO:0000313" key="9">
    <source>
        <dbReference type="EMBL" id="MEB8336518.1"/>
    </source>
</evidence>
<evidence type="ECO:0000256" key="7">
    <source>
        <dbReference type="SAM" id="Phobius"/>
    </source>
</evidence>
<feature type="transmembrane region" description="Helical" evidence="7">
    <location>
        <begin position="384"/>
        <end position="404"/>
    </location>
</feature>
<keyword evidence="2" id="KW-0813">Transport</keyword>
<dbReference type="InterPro" id="IPR020846">
    <property type="entry name" value="MFS_dom"/>
</dbReference>
<evidence type="ECO:0000256" key="6">
    <source>
        <dbReference type="ARBA" id="ARBA00023136"/>
    </source>
</evidence>
<evidence type="ECO:0000256" key="3">
    <source>
        <dbReference type="ARBA" id="ARBA00022475"/>
    </source>
</evidence>
<keyword evidence="4 7" id="KW-0812">Transmembrane</keyword>
<accession>A0ABU6EXN1</accession>
<feature type="transmembrane region" description="Helical" evidence="7">
    <location>
        <begin position="92"/>
        <end position="116"/>
    </location>
</feature>
<keyword evidence="5 7" id="KW-1133">Transmembrane helix</keyword>
<feature type="transmembrane region" description="Helical" evidence="7">
    <location>
        <begin position="122"/>
        <end position="147"/>
    </location>
</feature>
<feature type="transmembrane region" description="Helical" evidence="7">
    <location>
        <begin position="244"/>
        <end position="262"/>
    </location>
</feature>
<evidence type="ECO:0000313" key="10">
    <source>
        <dbReference type="Proteomes" id="UP001354931"/>
    </source>
</evidence>
<dbReference type="InterPro" id="IPR011701">
    <property type="entry name" value="MFS"/>
</dbReference>
<dbReference type="PANTHER" id="PTHR43045">
    <property type="entry name" value="SHIKIMATE TRANSPORTER"/>
    <property type="match status" value="1"/>
</dbReference>
<dbReference type="InterPro" id="IPR005828">
    <property type="entry name" value="MFS_sugar_transport-like"/>
</dbReference>
<keyword evidence="6 7" id="KW-0472">Membrane</keyword>
<proteinExistence type="predicted"/>
<protein>
    <submittedName>
        <fullName evidence="9">MHS family MFS transporter</fullName>
    </submittedName>
</protein>
<dbReference type="Proteomes" id="UP001354931">
    <property type="component" value="Unassembled WGS sequence"/>
</dbReference>
<feature type="transmembrane region" description="Helical" evidence="7">
    <location>
        <begin position="56"/>
        <end position="80"/>
    </location>
</feature>
<feature type="transmembrane region" description="Helical" evidence="7">
    <location>
        <begin position="340"/>
        <end position="364"/>
    </location>
</feature>
<keyword evidence="10" id="KW-1185">Reference proteome</keyword>
<evidence type="ECO:0000256" key="1">
    <source>
        <dbReference type="ARBA" id="ARBA00004651"/>
    </source>
</evidence>
<comment type="subcellular location">
    <subcellularLocation>
        <location evidence="1">Cell membrane</location>
        <topology evidence="1">Multi-pass membrane protein</topology>
    </subcellularLocation>
</comment>
<dbReference type="PROSITE" id="PS50850">
    <property type="entry name" value="MFS"/>
    <property type="match status" value="1"/>
</dbReference>
<feature type="transmembrane region" description="Helical" evidence="7">
    <location>
        <begin position="187"/>
        <end position="210"/>
    </location>
</feature>
<reference evidence="9 10" key="1">
    <citation type="submission" date="2022-10" db="EMBL/GenBank/DDBJ databases">
        <authorList>
            <person name="Xie J."/>
            <person name="Shen N."/>
        </authorList>
    </citation>
    <scope>NUCLEOTIDE SEQUENCE [LARGE SCALE GENOMIC DNA]</scope>
    <source>
        <strain evidence="9 10">YIM65594</strain>
    </source>
</reference>
<evidence type="ECO:0000256" key="4">
    <source>
        <dbReference type="ARBA" id="ARBA00022692"/>
    </source>
</evidence>
<feature type="transmembrane region" description="Helical" evidence="7">
    <location>
        <begin position="315"/>
        <end position="334"/>
    </location>
</feature>
<name>A0ABU6EXN1_9ACTN</name>